<organism evidence="4 5">
    <name type="scientific">Candidatus Mesenet longicola</name>
    <dbReference type="NCBI Taxonomy" id="1892558"/>
    <lineage>
        <taxon>Bacteria</taxon>
        <taxon>Pseudomonadati</taxon>
        <taxon>Pseudomonadota</taxon>
        <taxon>Alphaproteobacteria</taxon>
        <taxon>Rickettsiales</taxon>
        <taxon>Anaplasmataceae</taxon>
        <taxon>Candidatus Mesenet</taxon>
    </lineage>
</organism>
<evidence type="ECO:0000313" key="4">
    <source>
        <dbReference type="EMBL" id="GHM59401.1"/>
    </source>
</evidence>
<keyword evidence="1" id="KW-0677">Repeat</keyword>
<dbReference type="PANTHER" id="PTHR24198:SF165">
    <property type="entry name" value="ANKYRIN REPEAT-CONTAINING PROTEIN-RELATED"/>
    <property type="match status" value="1"/>
</dbReference>
<accession>A0A8J3HXL2</accession>
<dbReference type="PROSITE" id="PS50088">
    <property type="entry name" value="ANK_REPEAT"/>
    <property type="match status" value="2"/>
</dbReference>
<comment type="caution">
    <text evidence="4">The sequence shown here is derived from an EMBL/GenBank/DDBJ whole genome shotgun (WGS) entry which is preliminary data.</text>
</comment>
<proteinExistence type="predicted"/>
<dbReference type="Gene3D" id="1.25.40.20">
    <property type="entry name" value="Ankyrin repeat-containing domain"/>
    <property type="match status" value="1"/>
</dbReference>
<dbReference type="SMART" id="SM00248">
    <property type="entry name" value="ANK"/>
    <property type="match status" value="3"/>
</dbReference>
<dbReference type="AlphaFoldDB" id="A0A8J3HXL2"/>
<protein>
    <recommendedName>
        <fullName evidence="6">Ankyrin repeat domain-containing protein</fullName>
    </recommendedName>
</protein>
<keyword evidence="5" id="KW-1185">Reference proteome</keyword>
<reference evidence="4 5" key="1">
    <citation type="journal article" date="2021" name="Microb. Ecol.">
        <title>Candidatus Mesenet longicola: Novel Endosymbionts of Brontispa longissima that Induce Cytoplasmic Incompatibility.</title>
        <authorList>
            <person name="Takano S."/>
            <person name="Gotoh Y."/>
            <person name="Hayashi T."/>
        </authorList>
    </citation>
    <scope>NUCLEOTIDE SEQUENCE [LARGE SCALE GENOMIC DNA]</scope>
    <source>
        <strain evidence="4">L5</strain>
    </source>
</reference>
<dbReference type="EMBL" id="BNGU01000011">
    <property type="protein sequence ID" value="GHM59401.1"/>
    <property type="molecule type" value="Genomic_DNA"/>
</dbReference>
<dbReference type="Pfam" id="PF12796">
    <property type="entry name" value="Ank_2"/>
    <property type="match status" value="1"/>
</dbReference>
<dbReference type="PROSITE" id="PS50297">
    <property type="entry name" value="ANK_REP_REGION"/>
    <property type="match status" value="2"/>
</dbReference>
<gene>
    <name evidence="4" type="ORF">sL5_03940</name>
</gene>
<name>A0A8J3HXL2_9RICK</name>
<dbReference type="Proteomes" id="UP000637906">
    <property type="component" value="Unassembled WGS sequence"/>
</dbReference>
<dbReference type="InterPro" id="IPR036770">
    <property type="entry name" value="Ankyrin_rpt-contain_sf"/>
</dbReference>
<dbReference type="GO" id="GO:0005737">
    <property type="term" value="C:cytoplasm"/>
    <property type="evidence" value="ECO:0007669"/>
    <property type="project" value="TreeGrafter"/>
</dbReference>
<feature type="repeat" description="ANK" evidence="3">
    <location>
        <begin position="1"/>
        <end position="29"/>
    </location>
</feature>
<feature type="repeat" description="ANK" evidence="3">
    <location>
        <begin position="30"/>
        <end position="62"/>
    </location>
</feature>
<dbReference type="PANTHER" id="PTHR24198">
    <property type="entry name" value="ANKYRIN REPEAT AND PROTEIN KINASE DOMAIN-CONTAINING PROTEIN"/>
    <property type="match status" value="1"/>
</dbReference>
<evidence type="ECO:0000313" key="5">
    <source>
        <dbReference type="Proteomes" id="UP000637906"/>
    </source>
</evidence>
<dbReference type="InterPro" id="IPR002110">
    <property type="entry name" value="Ankyrin_rpt"/>
</dbReference>
<sequence>MLHFAVKRGNIEVVDLFLQHKISVNVEDNFEVTPLHLAAKHGRADIVDLLLQYRANVNVRDFCEETPLSHAIAFEHVETFFLLLLYGADIGEEERKKINEKPKFVSCLAEFNKIKESPHLSRLIETYKSGDKHAISKYINNEQDREALIQEFKVVEERYSSNEQLSFIPKCLLDFVEHLSKQYLSEHNMLLLKKDTFRGFINNITGIDTNYPSYDFSNIDVLNMQLTCKHINSKAKEHDKAFGVVKDKSNELLNKLKDICQNPNTALAESQLEGIEPSKKRQRIG</sequence>
<keyword evidence="2 3" id="KW-0040">ANK repeat</keyword>
<evidence type="ECO:0000256" key="1">
    <source>
        <dbReference type="ARBA" id="ARBA00022737"/>
    </source>
</evidence>
<evidence type="ECO:0000256" key="2">
    <source>
        <dbReference type="ARBA" id="ARBA00023043"/>
    </source>
</evidence>
<evidence type="ECO:0000256" key="3">
    <source>
        <dbReference type="PROSITE-ProRule" id="PRU00023"/>
    </source>
</evidence>
<dbReference type="SUPFAM" id="SSF48403">
    <property type="entry name" value="Ankyrin repeat"/>
    <property type="match status" value="1"/>
</dbReference>
<evidence type="ECO:0008006" key="6">
    <source>
        <dbReference type="Google" id="ProtNLM"/>
    </source>
</evidence>